<dbReference type="Pfam" id="PF19273">
    <property type="entry name" value="Exportin-5"/>
    <property type="match status" value="1"/>
</dbReference>
<dbReference type="AlphaFoldDB" id="A0A8C1V6U1"/>
<dbReference type="InterPro" id="IPR001494">
    <property type="entry name" value="Importin-beta_N"/>
</dbReference>
<dbReference type="GO" id="GO:0006405">
    <property type="term" value="P:RNA export from nucleus"/>
    <property type="evidence" value="ECO:0007669"/>
    <property type="project" value="TreeGrafter"/>
</dbReference>
<dbReference type="Ensembl" id="ENSCCRT00015049016.1">
    <property type="protein sequence ID" value="ENSCCRP00015047431.1"/>
    <property type="gene ID" value="ENSCCRG00015018156.1"/>
</dbReference>
<dbReference type="Gene3D" id="1.25.10.10">
    <property type="entry name" value="Leucine-rich Repeat Variant"/>
    <property type="match status" value="2"/>
</dbReference>
<dbReference type="SUPFAM" id="SSF48371">
    <property type="entry name" value="ARM repeat"/>
    <property type="match status" value="1"/>
</dbReference>
<dbReference type="GO" id="GO:0031267">
    <property type="term" value="F:small GTPase binding"/>
    <property type="evidence" value="ECO:0007669"/>
    <property type="project" value="InterPro"/>
</dbReference>
<reference evidence="3" key="1">
    <citation type="submission" date="2025-08" db="UniProtKB">
        <authorList>
            <consortium name="Ensembl"/>
        </authorList>
    </citation>
    <scope>IDENTIFICATION</scope>
</reference>
<proteinExistence type="inferred from homology"/>
<dbReference type="GO" id="GO:0005737">
    <property type="term" value="C:cytoplasm"/>
    <property type="evidence" value="ECO:0007669"/>
    <property type="project" value="TreeGrafter"/>
</dbReference>
<dbReference type="InterPro" id="IPR045478">
    <property type="entry name" value="Exportin-5_C"/>
</dbReference>
<dbReference type="PANTHER" id="PTHR11223">
    <property type="entry name" value="EXPORTIN 1/5"/>
    <property type="match status" value="1"/>
</dbReference>
<dbReference type="InterPro" id="IPR011989">
    <property type="entry name" value="ARM-like"/>
</dbReference>
<accession>A0A8C1V6U1</accession>
<dbReference type="Pfam" id="PF03810">
    <property type="entry name" value="IBN_N"/>
    <property type="match status" value="1"/>
</dbReference>
<dbReference type="GO" id="GO:0003723">
    <property type="term" value="F:RNA binding"/>
    <property type="evidence" value="ECO:0007669"/>
    <property type="project" value="TreeGrafter"/>
</dbReference>
<dbReference type="GO" id="GO:0005634">
    <property type="term" value="C:nucleus"/>
    <property type="evidence" value="ECO:0007669"/>
    <property type="project" value="TreeGrafter"/>
</dbReference>
<dbReference type="GO" id="GO:0006611">
    <property type="term" value="P:protein export from nucleus"/>
    <property type="evidence" value="ECO:0007669"/>
    <property type="project" value="InterPro"/>
</dbReference>
<dbReference type="PANTHER" id="PTHR11223:SF3">
    <property type="entry name" value="EXPORTIN-5"/>
    <property type="match status" value="1"/>
</dbReference>
<dbReference type="GO" id="GO:0042565">
    <property type="term" value="C:RNA nuclear export complex"/>
    <property type="evidence" value="ECO:0007669"/>
    <property type="project" value="TreeGrafter"/>
</dbReference>
<organism evidence="3 4">
    <name type="scientific">Cyprinus carpio</name>
    <name type="common">Common carp</name>
    <dbReference type="NCBI Taxonomy" id="7962"/>
    <lineage>
        <taxon>Eukaryota</taxon>
        <taxon>Metazoa</taxon>
        <taxon>Chordata</taxon>
        <taxon>Craniata</taxon>
        <taxon>Vertebrata</taxon>
        <taxon>Euteleostomi</taxon>
        <taxon>Actinopterygii</taxon>
        <taxon>Neopterygii</taxon>
        <taxon>Teleostei</taxon>
        <taxon>Ostariophysi</taxon>
        <taxon>Cypriniformes</taxon>
        <taxon>Cyprinidae</taxon>
        <taxon>Cyprininae</taxon>
        <taxon>Cyprinus</taxon>
    </lineage>
</organism>
<evidence type="ECO:0000259" key="2">
    <source>
        <dbReference type="SMART" id="SM00913"/>
    </source>
</evidence>
<dbReference type="InterPro" id="IPR013598">
    <property type="entry name" value="Exportin-1/Importin-b-like"/>
</dbReference>
<evidence type="ECO:0000313" key="4">
    <source>
        <dbReference type="Proteomes" id="UP000694700"/>
    </source>
</evidence>
<dbReference type="InterPro" id="IPR016024">
    <property type="entry name" value="ARM-type_fold"/>
</dbReference>
<evidence type="ECO:0000256" key="1">
    <source>
        <dbReference type="ARBA" id="ARBA00009466"/>
    </source>
</evidence>
<dbReference type="InterPro" id="IPR045065">
    <property type="entry name" value="XPO1/5"/>
</dbReference>
<dbReference type="SMART" id="SM00913">
    <property type="entry name" value="IBN_N"/>
    <property type="match status" value="1"/>
</dbReference>
<dbReference type="Proteomes" id="UP000694700">
    <property type="component" value="Unplaced"/>
</dbReference>
<comment type="similarity">
    <text evidence="1">Belongs to the exportin family.</text>
</comment>
<sequence>MAEPIRSLCDELIKAVNVMMEAESSQTYRLEALKFIEDFKEKSPLCVECGLQLAEKSQTAVVRHFGLQILEHVVKFKWNDMPPQEKLQLKNCTMGLLSDGTHPILQEECHVKDALSRIVVEMIKREWPQHWPDMLKEMEALTAMGDAQTELVMLVLLRLAEDVITFQTLPTQRRRDIQHTLTQNMDSIFTFLLGILQLHVNEYKKMRHQLVTGRRWSLLSKRVITDGLNGKLEERKPFMVLFDEVAMNYILSAAQSAGGAALCNQSSGGIVERRYTFLKRLCQVLCALGSQICSLVGSDIEVQVPVNLDKYMEALFAFTTHPSQFLRSSTQMTWGNLFRHEILSKDPVVGQMAIKYLRAARINLVKTGFPSKNDCPGCEFSRVDFDSDEDFNCSFNSFRAQQGEAVRLACKIVPFEAFRIAREWVQYQICTPIDTGNTTSKTEKGVCSALSPSAVQWDAMTFFTESVFGQLFKILEKEKIPIDEGMELLQMVVHYETSDPLILSCVLTIISTLFPFVTHQPHFLPQVLFKIFPSITFELVEECKAPRTRAVKNLRRHACSSIIRICRDYSDFMLPCFDLMYEHVKRLFSNELLLTQMEKCALMEALILISNQFKDYNKQKAFLKELMAAVTAQWLSEEMKSVLLDPATFLAYVGADQVISDADTEDQMGINRSRISFCVNTILGVVKRARWPANPEEAKAGGFVVSTTSDGAPIYRNPCAEPLQALLPNLFALIRTQNSLFLPENINRLGKTFTRVYDIMDMEKNFALGIPQPLLDAYDSSAYRNIAERMQGFFSSLYDNCYHVLGNAGPCMQQDFYAIEGLAEQIVGSAFTHLDSVPDHRLRPLNE</sequence>
<evidence type="ECO:0000313" key="3">
    <source>
        <dbReference type="Ensembl" id="ENSCCRP00015047431.1"/>
    </source>
</evidence>
<name>A0A8C1V6U1_CYPCA</name>
<feature type="domain" description="Importin N-terminal" evidence="2">
    <location>
        <begin position="32"/>
        <end position="99"/>
    </location>
</feature>
<dbReference type="Pfam" id="PF08389">
    <property type="entry name" value="Xpo1"/>
    <property type="match status" value="1"/>
</dbReference>
<protein>
    <submittedName>
        <fullName evidence="3">Exportin 5</fullName>
    </submittedName>
</protein>
<dbReference type="GO" id="GO:0005049">
    <property type="term" value="F:nuclear export signal receptor activity"/>
    <property type="evidence" value="ECO:0007669"/>
    <property type="project" value="InterPro"/>
</dbReference>